<accession>A0A1X0NUM4</accession>
<dbReference type="AlphaFoldDB" id="A0A1X0NUM4"/>
<gene>
    <name evidence="2" type="ORF">TM35_000171830</name>
</gene>
<dbReference type="EMBL" id="NBCO01000017">
    <property type="protein sequence ID" value="ORC88311.1"/>
    <property type="molecule type" value="Genomic_DNA"/>
</dbReference>
<feature type="compositionally biased region" description="Low complexity" evidence="1">
    <location>
        <begin position="245"/>
        <end position="258"/>
    </location>
</feature>
<name>A0A1X0NUM4_9TRYP</name>
<dbReference type="Proteomes" id="UP000192257">
    <property type="component" value="Unassembled WGS sequence"/>
</dbReference>
<evidence type="ECO:0000256" key="1">
    <source>
        <dbReference type="SAM" id="MobiDB-lite"/>
    </source>
</evidence>
<evidence type="ECO:0000313" key="3">
    <source>
        <dbReference type="Proteomes" id="UP000192257"/>
    </source>
</evidence>
<feature type="compositionally biased region" description="Low complexity" evidence="1">
    <location>
        <begin position="340"/>
        <end position="368"/>
    </location>
</feature>
<feature type="compositionally biased region" description="Low complexity" evidence="1">
    <location>
        <begin position="197"/>
        <end position="216"/>
    </location>
</feature>
<feature type="compositionally biased region" description="Low complexity" evidence="1">
    <location>
        <begin position="303"/>
        <end position="314"/>
    </location>
</feature>
<reference evidence="2 3" key="1">
    <citation type="submission" date="2017-03" db="EMBL/GenBank/DDBJ databases">
        <title>An alternative strategy for trypanosome survival in the mammalian bloodstream revealed through genome and transcriptome analysis of the ubiquitous bovine parasite Trypanosoma (Megatrypanum) theileri.</title>
        <authorList>
            <person name="Kelly S."/>
            <person name="Ivens A."/>
            <person name="Mott A."/>
            <person name="O'Neill E."/>
            <person name="Emms D."/>
            <person name="Macleod O."/>
            <person name="Voorheis P."/>
            <person name="Matthews J."/>
            <person name="Matthews K."/>
            <person name="Carrington M."/>
        </authorList>
    </citation>
    <scope>NUCLEOTIDE SEQUENCE [LARGE SCALE GENOMIC DNA]</scope>
    <source>
        <strain evidence="2">Edinburgh</strain>
    </source>
</reference>
<feature type="compositionally biased region" description="Low complexity" evidence="1">
    <location>
        <begin position="323"/>
        <end position="333"/>
    </location>
</feature>
<organism evidence="2 3">
    <name type="scientific">Trypanosoma theileri</name>
    <dbReference type="NCBI Taxonomy" id="67003"/>
    <lineage>
        <taxon>Eukaryota</taxon>
        <taxon>Discoba</taxon>
        <taxon>Euglenozoa</taxon>
        <taxon>Kinetoplastea</taxon>
        <taxon>Metakinetoplastina</taxon>
        <taxon>Trypanosomatida</taxon>
        <taxon>Trypanosomatidae</taxon>
        <taxon>Trypanosoma</taxon>
    </lineage>
</organism>
<protein>
    <submittedName>
        <fullName evidence="2">Uncharacterized protein</fullName>
    </submittedName>
</protein>
<dbReference type="GeneID" id="39986042"/>
<keyword evidence="3" id="KW-1185">Reference proteome</keyword>
<dbReference type="OrthoDB" id="262225at2759"/>
<comment type="caution">
    <text evidence="2">The sequence shown here is derived from an EMBL/GenBank/DDBJ whole genome shotgun (WGS) entry which is preliminary data.</text>
</comment>
<evidence type="ECO:0000313" key="2">
    <source>
        <dbReference type="EMBL" id="ORC88311.1"/>
    </source>
</evidence>
<sequence>MSEGYTAATGGEGALSELLVAEDKIQNALVPDDVVIRDYLNCINDDTWVRHAELVRLSDLKETPHEEAVKEEVLRSYIEERRRSNAELPRDLIMEGILWQEKFMDEYKKEHRSQDKEEASNYKKALMERFRNKRSDRQITGGAASDVKAIEYGGKKADSTMFSMNAAGTNNKGAFDQPPSMYTPTVRQEQPESDGPTTTNTTTTTTKTATTTKNETPNSAVLAPEATEANATNGYPVEEQTAPSAEAVQQADDAVATEPNTGEYPTDGEAAPVAEAAEEQQPEATEPNATNEYPVEEQTAPSADVVQQADDAVATEPNTGEYPADGEAAPVAEAAEEQQPEATEPNATNEYPVEEQAAPAEEAVPETVDGAVEAPEITKESPNENNTSAVEPAAETDGVNLGAEI</sequence>
<dbReference type="RefSeq" id="XP_028882377.1">
    <property type="nucleotide sequence ID" value="XM_029026262.1"/>
</dbReference>
<proteinExistence type="predicted"/>
<dbReference type="VEuPathDB" id="TriTrypDB:TM35_000171830"/>
<feature type="region of interest" description="Disordered" evidence="1">
    <location>
        <begin position="169"/>
        <end position="405"/>
    </location>
</feature>